<accession>A0A087CPU3</accession>
<name>A0A087CPU3_9BIFI</name>
<gene>
    <name evidence="1" type="ORF">BREU_3002</name>
</gene>
<protein>
    <submittedName>
        <fullName evidence="1">Uncharacterized protein</fullName>
    </submittedName>
</protein>
<evidence type="ECO:0000313" key="1">
    <source>
        <dbReference type="EMBL" id="KFI85293.1"/>
    </source>
</evidence>
<dbReference type="Proteomes" id="UP000028984">
    <property type="component" value="Unassembled WGS sequence"/>
</dbReference>
<dbReference type="AlphaFoldDB" id="A0A087CPU3"/>
<reference evidence="1 2" key="1">
    <citation type="submission" date="2014-03" db="EMBL/GenBank/DDBJ databases">
        <title>Genomics of Bifidobacteria.</title>
        <authorList>
            <person name="Ventura M."/>
            <person name="Milani C."/>
            <person name="Lugli G.A."/>
        </authorList>
    </citation>
    <scope>NUCLEOTIDE SEQUENCE [LARGE SCALE GENOMIC DNA]</scope>
    <source>
        <strain evidence="1 2">DSM 23975</strain>
    </source>
</reference>
<comment type="caution">
    <text evidence="1">The sequence shown here is derived from an EMBL/GenBank/DDBJ whole genome shotgun (WGS) entry which is preliminary data.</text>
</comment>
<keyword evidence="2" id="KW-1185">Reference proteome</keyword>
<evidence type="ECO:0000313" key="2">
    <source>
        <dbReference type="Proteomes" id="UP000028984"/>
    </source>
</evidence>
<sequence>MYVRDHLVKPRTYSRFPAAGHPPARGYEAYARV</sequence>
<dbReference type="EMBL" id="JGZK01000008">
    <property type="protein sequence ID" value="KFI85293.1"/>
    <property type="molecule type" value="Genomic_DNA"/>
</dbReference>
<proteinExistence type="predicted"/>
<organism evidence="1 2">
    <name type="scientific">Bifidobacterium reuteri DSM 23975</name>
    <dbReference type="NCBI Taxonomy" id="1437610"/>
    <lineage>
        <taxon>Bacteria</taxon>
        <taxon>Bacillati</taxon>
        <taxon>Actinomycetota</taxon>
        <taxon>Actinomycetes</taxon>
        <taxon>Bifidobacteriales</taxon>
        <taxon>Bifidobacteriaceae</taxon>
        <taxon>Bifidobacterium</taxon>
    </lineage>
</organism>